<dbReference type="SUPFAM" id="SSF46689">
    <property type="entry name" value="Homeodomain-like"/>
    <property type="match status" value="1"/>
</dbReference>
<dbReference type="InterPro" id="IPR009057">
    <property type="entry name" value="Homeodomain-like_sf"/>
</dbReference>
<keyword evidence="2" id="KW-1185">Reference proteome</keyword>
<dbReference type="InterPro" id="IPR036271">
    <property type="entry name" value="Tet_transcr_reg_TetR-rel_C_sf"/>
</dbReference>
<dbReference type="Pfam" id="PF13305">
    <property type="entry name" value="TetR_C_33"/>
    <property type="match status" value="1"/>
</dbReference>
<dbReference type="Proteomes" id="UP000433406">
    <property type="component" value="Unassembled WGS sequence"/>
</dbReference>
<dbReference type="EMBL" id="WLCI01000006">
    <property type="protein sequence ID" value="MTB94797.1"/>
    <property type="molecule type" value="Genomic_DNA"/>
</dbReference>
<dbReference type="Gene3D" id="1.10.10.60">
    <property type="entry name" value="Homeodomain-like"/>
    <property type="match status" value="1"/>
</dbReference>
<dbReference type="AlphaFoldDB" id="A0A6I3J019"/>
<dbReference type="RefSeq" id="WP_154614522.1">
    <property type="nucleotide sequence ID" value="NZ_CP053660.1"/>
</dbReference>
<dbReference type="Gene3D" id="1.10.357.10">
    <property type="entry name" value="Tetracycline Repressor, domain 2"/>
    <property type="match status" value="1"/>
</dbReference>
<name>A0A6I3J019_9ACTN</name>
<gene>
    <name evidence="1" type="ORF">GGQ22_06845</name>
</gene>
<dbReference type="PROSITE" id="PS50977">
    <property type="entry name" value="HTH_TETR_2"/>
    <property type="match status" value="1"/>
</dbReference>
<accession>A0A6I3J019</accession>
<sequence>MTIRKGLTAERVVTAAAELADEVGLEQVGLSTLARRLDVKPASLYSHVAGAEDLRTRVTLLALADLADRAADALAGHSGPDALRALADVHREYAATHPGRYDAARGRLDAASAAASAGPRLASLLRAALAGYRLGEPEETHAVRLVGSVVHGFVSLERAGGFDHSAPAAQESWERIVDSLDATLAGWGAS</sequence>
<reference evidence="1 2" key="1">
    <citation type="submission" date="2019-10" db="EMBL/GenBank/DDBJ databases">
        <title>Nocardioides novel species isolated from the excrement of Marmot.</title>
        <authorList>
            <person name="Zhang G."/>
        </authorList>
    </citation>
    <scope>NUCLEOTIDE SEQUENCE [LARGE SCALE GENOMIC DNA]</scope>
    <source>
        <strain evidence="2">zg-579</strain>
    </source>
</reference>
<comment type="caution">
    <text evidence="1">The sequence shown here is derived from an EMBL/GenBank/DDBJ whole genome shotgun (WGS) entry which is preliminary data.</text>
</comment>
<proteinExistence type="predicted"/>
<dbReference type="InterPro" id="IPR025996">
    <property type="entry name" value="MT1864/Rv1816-like_C"/>
</dbReference>
<evidence type="ECO:0000313" key="2">
    <source>
        <dbReference type="Proteomes" id="UP000433406"/>
    </source>
</evidence>
<evidence type="ECO:0000313" key="1">
    <source>
        <dbReference type="EMBL" id="MTB94797.1"/>
    </source>
</evidence>
<protein>
    <submittedName>
        <fullName evidence="1">TetR family transcriptional regulator</fullName>
    </submittedName>
</protein>
<dbReference type="InterPro" id="IPR001647">
    <property type="entry name" value="HTH_TetR"/>
</dbReference>
<dbReference type="SUPFAM" id="SSF48498">
    <property type="entry name" value="Tetracyclin repressor-like, C-terminal domain"/>
    <property type="match status" value="1"/>
</dbReference>
<dbReference type="GO" id="GO:0003677">
    <property type="term" value="F:DNA binding"/>
    <property type="evidence" value="ECO:0007669"/>
    <property type="project" value="UniProtKB-UniRule"/>
</dbReference>
<organism evidence="1 2">
    <name type="scientific">Nocardioides marmotae</name>
    <dbReference type="NCBI Taxonomy" id="2663857"/>
    <lineage>
        <taxon>Bacteria</taxon>
        <taxon>Bacillati</taxon>
        <taxon>Actinomycetota</taxon>
        <taxon>Actinomycetes</taxon>
        <taxon>Propionibacteriales</taxon>
        <taxon>Nocardioidaceae</taxon>
        <taxon>Nocardioides</taxon>
    </lineage>
</organism>